<keyword evidence="2" id="KW-1185">Reference proteome</keyword>
<gene>
    <name evidence="1" type="ORF">CQW23_26819</name>
</gene>
<dbReference type="Proteomes" id="UP000224567">
    <property type="component" value="Unassembled WGS sequence"/>
</dbReference>
<name>A0A2G2VPW4_CAPBA</name>
<accession>A0A2G2VPW4</accession>
<organism evidence="1 2">
    <name type="scientific">Capsicum baccatum</name>
    <name type="common">Peruvian pepper</name>
    <dbReference type="NCBI Taxonomy" id="33114"/>
    <lineage>
        <taxon>Eukaryota</taxon>
        <taxon>Viridiplantae</taxon>
        <taxon>Streptophyta</taxon>
        <taxon>Embryophyta</taxon>
        <taxon>Tracheophyta</taxon>
        <taxon>Spermatophyta</taxon>
        <taxon>Magnoliopsida</taxon>
        <taxon>eudicotyledons</taxon>
        <taxon>Gunneridae</taxon>
        <taxon>Pentapetalae</taxon>
        <taxon>asterids</taxon>
        <taxon>lamiids</taxon>
        <taxon>Solanales</taxon>
        <taxon>Solanaceae</taxon>
        <taxon>Solanoideae</taxon>
        <taxon>Capsiceae</taxon>
        <taxon>Capsicum</taxon>
    </lineage>
</organism>
<reference evidence="1 2" key="1">
    <citation type="journal article" date="2017" name="Genome Biol.">
        <title>New reference genome sequences of hot pepper reveal the massive evolution of plant disease-resistance genes by retroduplication.</title>
        <authorList>
            <person name="Kim S."/>
            <person name="Park J."/>
            <person name="Yeom S.I."/>
            <person name="Kim Y.M."/>
            <person name="Seo E."/>
            <person name="Kim K.T."/>
            <person name="Kim M.S."/>
            <person name="Lee J.M."/>
            <person name="Cheong K."/>
            <person name="Shin H.S."/>
            <person name="Kim S.B."/>
            <person name="Han K."/>
            <person name="Lee J."/>
            <person name="Park M."/>
            <person name="Lee H.A."/>
            <person name="Lee H.Y."/>
            <person name="Lee Y."/>
            <person name="Oh S."/>
            <person name="Lee J.H."/>
            <person name="Choi E."/>
            <person name="Choi E."/>
            <person name="Lee S.E."/>
            <person name="Jeon J."/>
            <person name="Kim H."/>
            <person name="Choi G."/>
            <person name="Song H."/>
            <person name="Lee J."/>
            <person name="Lee S.C."/>
            <person name="Kwon J.K."/>
            <person name="Lee H.Y."/>
            <person name="Koo N."/>
            <person name="Hong Y."/>
            <person name="Kim R.W."/>
            <person name="Kang W.H."/>
            <person name="Huh J.H."/>
            <person name="Kang B.C."/>
            <person name="Yang T.J."/>
            <person name="Lee Y.H."/>
            <person name="Bennetzen J.L."/>
            <person name="Choi D."/>
        </authorList>
    </citation>
    <scope>NUCLEOTIDE SEQUENCE [LARGE SCALE GENOMIC DNA]</scope>
    <source>
        <strain evidence="2">cv. PBC81</strain>
    </source>
</reference>
<proteinExistence type="predicted"/>
<dbReference type="EMBL" id="MLFT02000011">
    <property type="protein sequence ID" value="PHT35019.1"/>
    <property type="molecule type" value="Genomic_DNA"/>
</dbReference>
<comment type="caution">
    <text evidence="1">The sequence shown here is derived from an EMBL/GenBank/DDBJ whole genome shotgun (WGS) entry which is preliminary data.</text>
</comment>
<sequence length="218" mass="23728">MGFLASVGVKGYFIAMGCLDHIDRLIDMVHIRGMGRLITMDEIDCLGAIDHMSIIGRQLRRHGLNEQYMLLDRLGHSGRHRPMCHLGAFDGLCLLGIVGEIGRLGAIGRLVDMDKMRSMGHLKVIGGLGSMGQINVMGRCTSWEPSIGIGHFVIMVDLCLFDVVDSVGWLGIMSGMGFLVGRMIIIGCTGRLKGMGRLVTMRQLGGMGYFGALCRMDA</sequence>
<evidence type="ECO:0000313" key="2">
    <source>
        <dbReference type="Proteomes" id="UP000224567"/>
    </source>
</evidence>
<reference evidence="2" key="2">
    <citation type="journal article" date="2017" name="J. Anim. Genet.">
        <title>Multiple reference genome sequences of hot pepper reveal the massive evolution of plant disease resistance genes by retroduplication.</title>
        <authorList>
            <person name="Kim S."/>
            <person name="Park J."/>
            <person name="Yeom S.-I."/>
            <person name="Kim Y.-M."/>
            <person name="Seo E."/>
            <person name="Kim K.-T."/>
            <person name="Kim M.-S."/>
            <person name="Lee J.M."/>
            <person name="Cheong K."/>
            <person name="Shin H.-S."/>
            <person name="Kim S.-B."/>
            <person name="Han K."/>
            <person name="Lee J."/>
            <person name="Park M."/>
            <person name="Lee H.-A."/>
            <person name="Lee H.-Y."/>
            <person name="Lee Y."/>
            <person name="Oh S."/>
            <person name="Lee J.H."/>
            <person name="Choi E."/>
            <person name="Choi E."/>
            <person name="Lee S.E."/>
            <person name="Jeon J."/>
            <person name="Kim H."/>
            <person name="Choi G."/>
            <person name="Song H."/>
            <person name="Lee J."/>
            <person name="Lee S.-C."/>
            <person name="Kwon J.-K."/>
            <person name="Lee H.-Y."/>
            <person name="Koo N."/>
            <person name="Hong Y."/>
            <person name="Kim R.W."/>
            <person name="Kang W.-H."/>
            <person name="Huh J.H."/>
            <person name="Kang B.-C."/>
            <person name="Yang T.-J."/>
            <person name="Lee Y.-H."/>
            <person name="Bennetzen J.L."/>
            <person name="Choi D."/>
        </authorList>
    </citation>
    <scope>NUCLEOTIDE SEQUENCE [LARGE SCALE GENOMIC DNA]</scope>
    <source>
        <strain evidence="2">cv. PBC81</strain>
    </source>
</reference>
<evidence type="ECO:0000313" key="1">
    <source>
        <dbReference type="EMBL" id="PHT35019.1"/>
    </source>
</evidence>
<dbReference type="AlphaFoldDB" id="A0A2G2VPW4"/>
<protein>
    <submittedName>
        <fullName evidence="1">Uncharacterized protein</fullName>
    </submittedName>
</protein>